<evidence type="ECO:0000313" key="3">
    <source>
        <dbReference type="Proteomes" id="UP001597544"/>
    </source>
</evidence>
<name>A0ABW5IRG5_9BACT</name>
<accession>A0ABW5IRG5</accession>
<dbReference type="EMBL" id="JBHULU010000021">
    <property type="protein sequence ID" value="MFD2515676.1"/>
    <property type="molecule type" value="Genomic_DNA"/>
</dbReference>
<dbReference type="PROSITE" id="PS51257">
    <property type="entry name" value="PROKAR_LIPOPROTEIN"/>
    <property type="match status" value="1"/>
</dbReference>
<keyword evidence="3" id="KW-1185">Reference proteome</keyword>
<feature type="signal peptide" evidence="1">
    <location>
        <begin position="1"/>
        <end position="28"/>
    </location>
</feature>
<proteinExistence type="predicted"/>
<sequence length="221" mass="24214">MLTFRKSIRVTAAALSFVLLLASCEKDASLDVEPNSDPVKSIDGGLSVSQDARKGGQTTSYTTYLIKKGQHSSSNSGFKSLSTSSLKFEALFDRSAIYQTVDPVNQADINKLYGMSDCGSHHQTNSARFGWRWFNNALEIHAYVYRNGIRASELIGTVSIDKAYQYELILDGTNYIFKVAGVGEAILARGCNGKGSGYQLYPYFGGDEVAPHDITIKIRNL</sequence>
<gene>
    <name evidence="2" type="ORF">ACFSRY_17520</name>
</gene>
<reference evidence="3" key="1">
    <citation type="journal article" date="2019" name="Int. J. Syst. Evol. Microbiol.">
        <title>The Global Catalogue of Microorganisms (GCM) 10K type strain sequencing project: providing services to taxonomists for standard genome sequencing and annotation.</title>
        <authorList>
            <consortium name="The Broad Institute Genomics Platform"/>
            <consortium name="The Broad Institute Genome Sequencing Center for Infectious Disease"/>
            <person name="Wu L."/>
            <person name="Ma J."/>
        </authorList>
    </citation>
    <scope>NUCLEOTIDE SEQUENCE [LARGE SCALE GENOMIC DNA]</scope>
    <source>
        <strain evidence="3">KCTC 42498</strain>
    </source>
</reference>
<dbReference type="Proteomes" id="UP001597544">
    <property type="component" value="Unassembled WGS sequence"/>
</dbReference>
<evidence type="ECO:0000313" key="2">
    <source>
        <dbReference type="EMBL" id="MFD2515676.1"/>
    </source>
</evidence>
<protein>
    <submittedName>
        <fullName evidence="2">Uncharacterized protein</fullName>
    </submittedName>
</protein>
<dbReference type="RefSeq" id="WP_377510886.1">
    <property type="nucleotide sequence ID" value="NZ_JBHULU010000021.1"/>
</dbReference>
<comment type="caution">
    <text evidence="2">The sequence shown here is derived from an EMBL/GenBank/DDBJ whole genome shotgun (WGS) entry which is preliminary data.</text>
</comment>
<evidence type="ECO:0000256" key="1">
    <source>
        <dbReference type="SAM" id="SignalP"/>
    </source>
</evidence>
<feature type="chain" id="PRO_5046480138" evidence="1">
    <location>
        <begin position="29"/>
        <end position="221"/>
    </location>
</feature>
<organism evidence="2 3">
    <name type="scientific">Pontibacter locisalis</name>
    <dbReference type="NCBI Taxonomy" id="1719035"/>
    <lineage>
        <taxon>Bacteria</taxon>
        <taxon>Pseudomonadati</taxon>
        <taxon>Bacteroidota</taxon>
        <taxon>Cytophagia</taxon>
        <taxon>Cytophagales</taxon>
        <taxon>Hymenobacteraceae</taxon>
        <taxon>Pontibacter</taxon>
    </lineage>
</organism>
<keyword evidence="1" id="KW-0732">Signal</keyword>